<sequence>MFYCTNCLPIKKLDTKPIGDKSPARYQFEKDYRSFLVTGSSTSLNSRHLRRESKATVGVGTLKTTNETWREDNKGLLKPSIEIDGSYRYKTS</sequence>
<accession>A0A5N6NZR7</accession>
<protein>
    <submittedName>
        <fullName evidence="1">Uncharacterized protein</fullName>
    </submittedName>
</protein>
<comment type="caution">
    <text evidence="1">The sequence shown here is derived from an EMBL/GenBank/DDBJ whole genome shotgun (WGS) entry which is preliminary data.</text>
</comment>
<name>A0A5N6NZR7_9ASTR</name>
<dbReference type="Proteomes" id="UP000326396">
    <property type="component" value="Linkage Group LG15"/>
</dbReference>
<organism evidence="1 2">
    <name type="scientific">Mikania micrantha</name>
    <name type="common">bitter vine</name>
    <dbReference type="NCBI Taxonomy" id="192012"/>
    <lineage>
        <taxon>Eukaryota</taxon>
        <taxon>Viridiplantae</taxon>
        <taxon>Streptophyta</taxon>
        <taxon>Embryophyta</taxon>
        <taxon>Tracheophyta</taxon>
        <taxon>Spermatophyta</taxon>
        <taxon>Magnoliopsida</taxon>
        <taxon>eudicotyledons</taxon>
        <taxon>Gunneridae</taxon>
        <taxon>Pentapetalae</taxon>
        <taxon>asterids</taxon>
        <taxon>campanulids</taxon>
        <taxon>Asterales</taxon>
        <taxon>Asteraceae</taxon>
        <taxon>Asteroideae</taxon>
        <taxon>Heliantheae alliance</taxon>
        <taxon>Eupatorieae</taxon>
        <taxon>Mikania</taxon>
    </lineage>
</organism>
<reference evidence="1 2" key="1">
    <citation type="submission" date="2019-05" db="EMBL/GenBank/DDBJ databases">
        <title>Mikania micrantha, genome provides insights into the molecular mechanism of rapid growth.</title>
        <authorList>
            <person name="Liu B."/>
        </authorList>
    </citation>
    <scope>NUCLEOTIDE SEQUENCE [LARGE SCALE GENOMIC DNA]</scope>
    <source>
        <strain evidence="1">NLD-2019</strain>
        <tissue evidence="1">Leaf</tissue>
    </source>
</reference>
<keyword evidence="2" id="KW-1185">Reference proteome</keyword>
<proteinExistence type="predicted"/>
<gene>
    <name evidence="1" type="ORF">E3N88_13844</name>
</gene>
<dbReference type="AlphaFoldDB" id="A0A5N6NZR7"/>
<dbReference type="EMBL" id="SZYD01000007">
    <property type="protein sequence ID" value="KAD5802484.1"/>
    <property type="molecule type" value="Genomic_DNA"/>
</dbReference>
<evidence type="ECO:0000313" key="2">
    <source>
        <dbReference type="Proteomes" id="UP000326396"/>
    </source>
</evidence>
<evidence type="ECO:0000313" key="1">
    <source>
        <dbReference type="EMBL" id="KAD5802484.1"/>
    </source>
</evidence>